<feature type="signal peptide" evidence="5">
    <location>
        <begin position="1"/>
        <end position="19"/>
    </location>
</feature>
<dbReference type="PIRSF" id="PIRSF002741">
    <property type="entry name" value="MppA"/>
    <property type="match status" value="1"/>
</dbReference>
<keyword evidence="8" id="KW-1185">Reference proteome</keyword>
<dbReference type="InterPro" id="IPR000914">
    <property type="entry name" value="SBP_5_dom"/>
</dbReference>
<dbReference type="CDD" id="cd08512">
    <property type="entry name" value="PBP2_NikA_DppA_OppA_like_7"/>
    <property type="match status" value="1"/>
</dbReference>
<evidence type="ECO:0000256" key="4">
    <source>
        <dbReference type="ARBA" id="ARBA00022729"/>
    </source>
</evidence>
<evidence type="ECO:0000256" key="5">
    <source>
        <dbReference type="SAM" id="SignalP"/>
    </source>
</evidence>
<evidence type="ECO:0000256" key="2">
    <source>
        <dbReference type="ARBA" id="ARBA00005695"/>
    </source>
</evidence>
<dbReference type="EMBL" id="JAVALS010000006">
    <property type="protein sequence ID" value="MDP5227637.1"/>
    <property type="molecule type" value="Genomic_DNA"/>
</dbReference>
<dbReference type="PROSITE" id="PS01040">
    <property type="entry name" value="SBP_BACTERIAL_5"/>
    <property type="match status" value="1"/>
</dbReference>
<reference evidence="7 8" key="1">
    <citation type="submission" date="2023-08" db="EMBL/GenBank/DDBJ databases">
        <title>Arthrobacter horti sp. nov., isolated from forest soil.</title>
        <authorList>
            <person name="Park M."/>
        </authorList>
    </citation>
    <scope>NUCLEOTIDE SEQUENCE [LARGE SCALE GENOMIC DNA]</scope>
    <source>
        <strain evidence="7 8">YJM1</strain>
    </source>
</reference>
<accession>A0ABT9IPY0</accession>
<comment type="similarity">
    <text evidence="2">Belongs to the bacterial solute-binding protein 5 family.</text>
</comment>
<dbReference type="PROSITE" id="PS51257">
    <property type="entry name" value="PROKAR_LIPOPROTEIN"/>
    <property type="match status" value="1"/>
</dbReference>
<protein>
    <submittedName>
        <fullName evidence="7">ABC transporter substrate-binding protein</fullName>
    </submittedName>
</protein>
<dbReference type="Gene3D" id="3.90.76.10">
    <property type="entry name" value="Dipeptide-binding Protein, Domain 1"/>
    <property type="match status" value="1"/>
</dbReference>
<evidence type="ECO:0000259" key="6">
    <source>
        <dbReference type="Pfam" id="PF00496"/>
    </source>
</evidence>
<dbReference type="InterPro" id="IPR023765">
    <property type="entry name" value="SBP_5_CS"/>
</dbReference>
<feature type="chain" id="PRO_5047493126" evidence="5">
    <location>
        <begin position="20"/>
        <end position="517"/>
    </location>
</feature>
<feature type="domain" description="Solute-binding protein family 5" evidence="6">
    <location>
        <begin position="82"/>
        <end position="432"/>
    </location>
</feature>
<dbReference type="Gene3D" id="3.40.190.10">
    <property type="entry name" value="Periplasmic binding protein-like II"/>
    <property type="match status" value="1"/>
</dbReference>
<dbReference type="InterPro" id="IPR039424">
    <property type="entry name" value="SBP_5"/>
</dbReference>
<dbReference type="PANTHER" id="PTHR30290">
    <property type="entry name" value="PERIPLASMIC BINDING COMPONENT OF ABC TRANSPORTER"/>
    <property type="match status" value="1"/>
</dbReference>
<dbReference type="Proteomes" id="UP001232725">
    <property type="component" value="Unassembled WGS sequence"/>
</dbReference>
<name>A0ABT9IPY0_9MICC</name>
<dbReference type="RefSeq" id="WP_305996688.1">
    <property type="nucleotide sequence ID" value="NZ_JAVALS010000006.1"/>
</dbReference>
<proteinExistence type="inferred from homology"/>
<keyword evidence="4 5" id="KW-0732">Signal</keyword>
<dbReference type="Gene3D" id="3.10.105.10">
    <property type="entry name" value="Dipeptide-binding Protein, Domain 3"/>
    <property type="match status" value="1"/>
</dbReference>
<comment type="caution">
    <text evidence="7">The sequence shown here is derived from an EMBL/GenBank/DDBJ whole genome shotgun (WGS) entry which is preliminary data.</text>
</comment>
<dbReference type="SUPFAM" id="SSF53850">
    <property type="entry name" value="Periplasmic binding protein-like II"/>
    <property type="match status" value="1"/>
</dbReference>
<keyword evidence="3" id="KW-0813">Transport</keyword>
<sequence length="517" mass="55757">MPKFLKTATVLALSLSTMAAMSACSGGSQNAGGSADASKTSLVVAYFGQLDTLDPVATRTQTGYVIQNMYDTLVAYDDTNKLSGQLAETYTVAPDAKSITFTLRKGVKFHDGSPLTSEDVKYSIERYRAVGSGVAGYLGSYKSVDIKDDSTFTVNLTKPDAIFLDWLSLVYIVSEKTVKPNEAADHAQAWLQSHDAGTGPFSLDKKQTSGDIVLKRFPDYWQFDAKRAGGITFKRIDQSATEKQSLLDGSIDVAFGLNAADADALKGTKVKVDSLTAPSSDYIYLNYQNGPTADPRVREALQLAFDYKGALQNIRKGHGQVSKGLLPNTLPCMPDGGEHQQDLAKAKQLMSEAGVTKLTLNFQPVVPLDQDIATLMQSNLREIGVQLDLVPIGFPDYLAKLSDPKTVPQMMLALEGVPMPEPGAALLQQYTTSKIGTTNRSAYSNPTVDTTLDQASKTADATARCALYTKAETQILQDRPVLNLLTVDAIVGYRDGLTGVRLNPDARPIRVADLRVG</sequence>
<evidence type="ECO:0000256" key="1">
    <source>
        <dbReference type="ARBA" id="ARBA00004193"/>
    </source>
</evidence>
<dbReference type="Pfam" id="PF00496">
    <property type="entry name" value="SBP_bac_5"/>
    <property type="match status" value="1"/>
</dbReference>
<organism evidence="7 8">
    <name type="scientific">Arthrobacter horti</name>
    <dbReference type="NCBI Taxonomy" id="3068273"/>
    <lineage>
        <taxon>Bacteria</taxon>
        <taxon>Bacillati</taxon>
        <taxon>Actinomycetota</taxon>
        <taxon>Actinomycetes</taxon>
        <taxon>Micrococcales</taxon>
        <taxon>Micrococcaceae</taxon>
        <taxon>Arthrobacter</taxon>
    </lineage>
</organism>
<evidence type="ECO:0000313" key="8">
    <source>
        <dbReference type="Proteomes" id="UP001232725"/>
    </source>
</evidence>
<comment type="subcellular location">
    <subcellularLocation>
        <location evidence="1">Cell membrane</location>
        <topology evidence="1">Lipid-anchor</topology>
    </subcellularLocation>
</comment>
<gene>
    <name evidence="7" type="ORF">Q9R02_10770</name>
</gene>
<dbReference type="InterPro" id="IPR030678">
    <property type="entry name" value="Peptide/Ni-bd"/>
</dbReference>
<evidence type="ECO:0000313" key="7">
    <source>
        <dbReference type="EMBL" id="MDP5227637.1"/>
    </source>
</evidence>
<evidence type="ECO:0000256" key="3">
    <source>
        <dbReference type="ARBA" id="ARBA00022448"/>
    </source>
</evidence>
<dbReference type="PANTHER" id="PTHR30290:SF9">
    <property type="entry name" value="OLIGOPEPTIDE-BINDING PROTEIN APPA"/>
    <property type="match status" value="1"/>
</dbReference>